<dbReference type="Proteomes" id="UP001458880">
    <property type="component" value="Unassembled WGS sequence"/>
</dbReference>
<accession>A0AAW1JVX8</accession>
<gene>
    <name evidence="2" type="ORF">QE152_g27276</name>
</gene>
<comment type="caution">
    <text evidence="2">The sequence shown here is derived from an EMBL/GenBank/DDBJ whole genome shotgun (WGS) entry which is preliminary data.</text>
</comment>
<keyword evidence="3" id="KW-1185">Reference proteome</keyword>
<feature type="compositionally biased region" description="Basic and acidic residues" evidence="1">
    <location>
        <begin position="108"/>
        <end position="119"/>
    </location>
</feature>
<feature type="compositionally biased region" description="Polar residues" evidence="1">
    <location>
        <begin position="95"/>
        <end position="107"/>
    </location>
</feature>
<dbReference type="AlphaFoldDB" id="A0AAW1JVX8"/>
<proteinExistence type="predicted"/>
<evidence type="ECO:0000313" key="2">
    <source>
        <dbReference type="EMBL" id="KAK9708331.1"/>
    </source>
</evidence>
<evidence type="ECO:0000256" key="1">
    <source>
        <dbReference type="SAM" id="MobiDB-lite"/>
    </source>
</evidence>
<organism evidence="2 3">
    <name type="scientific">Popillia japonica</name>
    <name type="common">Japanese beetle</name>
    <dbReference type="NCBI Taxonomy" id="7064"/>
    <lineage>
        <taxon>Eukaryota</taxon>
        <taxon>Metazoa</taxon>
        <taxon>Ecdysozoa</taxon>
        <taxon>Arthropoda</taxon>
        <taxon>Hexapoda</taxon>
        <taxon>Insecta</taxon>
        <taxon>Pterygota</taxon>
        <taxon>Neoptera</taxon>
        <taxon>Endopterygota</taxon>
        <taxon>Coleoptera</taxon>
        <taxon>Polyphaga</taxon>
        <taxon>Scarabaeiformia</taxon>
        <taxon>Scarabaeidae</taxon>
        <taxon>Rutelinae</taxon>
        <taxon>Popillia</taxon>
    </lineage>
</organism>
<protein>
    <submittedName>
        <fullName evidence="2">Uncharacterized protein</fullName>
    </submittedName>
</protein>
<reference evidence="2 3" key="1">
    <citation type="journal article" date="2024" name="BMC Genomics">
        <title>De novo assembly and annotation of Popillia japonica's genome with initial clues to its potential as an invasive pest.</title>
        <authorList>
            <person name="Cucini C."/>
            <person name="Boschi S."/>
            <person name="Funari R."/>
            <person name="Cardaioli E."/>
            <person name="Iannotti N."/>
            <person name="Marturano G."/>
            <person name="Paoli F."/>
            <person name="Bruttini M."/>
            <person name="Carapelli A."/>
            <person name="Frati F."/>
            <person name="Nardi F."/>
        </authorList>
    </citation>
    <scope>NUCLEOTIDE SEQUENCE [LARGE SCALE GENOMIC DNA]</scope>
    <source>
        <strain evidence="2">DMR45628</strain>
    </source>
</reference>
<sequence length="119" mass="13531">MKKEYRRKVHSGCQETYYGNQFISSDNKQKTIWKMANKELNKGLISSDNKQKTIWKMANKELNKGIQSTEIKLDGTGSNPKTIAHKFAEQFATSAKNKVSEKYGNSNDAERTSGQHVDN</sequence>
<feature type="region of interest" description="Disordered" evidence="1">
    <location>
        <begin position="95"/>
        <end position="119"/>
    </location>
</feature>
<dbReference type="EMBL" id="JASPKY010000332">
    <property type="protein sequence ID" value="KAK9708331.1"/>
    <property type="molecule type" value="Genomic_DNA"/>
</dbReference>
<name>A0AAW1JVX8_POPJA</name>
<evidence type="ECO:0000313" key="3">
    <source>
        <dbReference type="Proteomes" id="UP001458880"/>
    </source>
</evidence>